<evidence type="ECO:0000313" key="3">
    <source>
        <dbReference type="Proteomes" id="UP000315949"/>
    </source>
</evidence>
<gene>
    <name evidence="2" type="ORF">FQY79_04650</name>
</gene>
<dbReference type="EMBL" id="VOHE01000002">
    <property type="protein sequence ID" value="TWT20628.1"/>
    <property type="molecule type" value="Genomic_DNA"/>
</dbReference>
<accession>A0A5C5U4F7</accession>
<protein>
    <submittedName>
        <fullName evidence="2">Uncharacterized protein</fullName>
    </submittedName>
</protein>
<organism evidence="2 3">
    <name type="scientific">Luteimonas wenzhouensis</name>
    <dbReference type="NCBI Taxonomy" id="2599615"/>
    <lineage>
        <taxon>Bacteria</taxon>
        <taxon>Pseudomonadati</taxon>
        <taxon>Pseudomonadota</taxon>
        <taxon>Gammaproteobacteria</taxon>
        <taxon>Lysobacterales</taxon>
        <taxon>Lysobacteraceae</taxon>
        <taxon>Luteimonas</taxon>
    </lineage>
</organism>
<dbReference type="AlphaFoldDB" id="A0A5C5U4F7"/>
<comment type="caution">
    <text evidence="2">The sequence shown here is derived from an EMBL/GenBank/DDBJ whole genome shotgun (WGS) entry which is preliminary data.</text>
</comment>
<sequence length="110" mass="12227">MTIHPRHYASRTLLAGLAAGLLVLALPAVALAQDEEPEEERRAAVRKGDPDDRFCIRETGSRIVATRNRGRSDEQECVNASGRVYTREDIEKSGSADLRDALRRLDPSIR</sequence>
<keyword evidence="1" id="KW-0732">Signal</keyword>
<dbReference type="OrthoDB" id="5988510at2"/>
<feature type="signal peptide" evidence="1">
    <location>
        <begin position="1"/>
        <end position="32"/>
    </location>
</feature>
<dbReference type="Proteomes" id="UP000315949">
    <property type="component" value="Unassembled WGS sequence"/>
</dbReference>
<proteinExistence type="predicted"/>
<evidence type="ECO:0000256" key="1">
    <source>
        <dbReference type="SAM" id="SignalP"/>
    </source>
</evidence>
<reference evidence="2 3" key="1">
    <citation type="submission" date="2019-07" db="EMBL/GenBank/DDBJ databases">
        <title>Luteimonas sp. YD-1 nov., isolated from acidic soil.</title>
        <authorList>
            <person name="Zhou J."/>
        </authorList>
    </citation>
    <scope>NUCLEOTIDE SEQUENCE [LARGE SCALE GENOMIC DNA]</scope>
    <source>
        <strain evidence="2 3">YD-1</strain>
    </source>
</reference>
<keyword evidence="3" id="KW-1185">Reference proteome</keyword>
<name>A0A5C5U4F7_9GAMM</name>
<dbReference type="RefSeq" id="WP_146311263.1">
    <property type="nucleotide sequence ID" value="NZ_VOHE01000002.1"/>
</dbReference>
<evidence type="ECO:0000313" key="2">
    <source>
        <dbReference type="EMBL" id="TWT20628.1"/>
    </source>
</evidence>
<feature type="chain" id="PRO_5022899774" evidence="1">
    <location>
        <begin position="33"/>
        <end position="110"/>
    </location>
</feature>